<organism evidence="2 3">
    <name type="scientific">Paenibacillus piri</name>
    <dbReference type="NCBI Taxonomy" id="2547395"/>
    <lineage>
        <taxon>Bacteria</taxon>
        <taxon>Bacillati</taxon>
        <taxon>Bacillota</taxon>
        <taxon>Bacilli</taxon>
        <taxon>Bacillales</taxon>
        <taxon>Paenibacillaceae</taxon>
        <taxon>Paenibacillus</taxon>
    </lineage>
</organism>
<dbReference type="Proteomes" id="UP000295636">
    <property type="component" value="Unassembled WGS sequence"/>
</dbReference>
<keyword evidence="1" id="KW-1133">Transmembrane helix</keyword>
<proteinExistence type="predicted"/>
<keyword evidence="2" id="KW-0482">Metalloprotease</keyword>
<keyword evidence="1" id="KW-0812">Transmembrane</keyword>
<dbReference type="GO" id="GO:0006508">
    <property type="term" value="P:proteolysis"/>
    <property type="evidence" value="ECO:0007669"/>
    <property type="project" value="UniProtKB-KW"/>
</dbReference>
<evidence type="ECO:0000313" key="2">
    <source>
        <dbReference type="EMBL" id="TDF88144.1"/>
    </source>
</evidence>
<keyword evidence="2" id="KW-0378">Hydrolase</keyword>
<dbReference type="EMBL" id="SMRT01000044">
    <property type="protein sequence ID" value="TDF88144.1"/>
    <property type="molecule type" value="Genomic_DNA"/>
</dbReference>
<name>A0A4R5K658_9BACL</name>
<evidence type="ECO:0000256" key="1">
    <source>
        <dbReference type="SAM" id="Phobius"/>
    </source>
</evidence>
<keyword evidence="2" id="KW-0645">Protease</keyword>
<comment type="caution">
    <text evidence="2">The sequence shown here is derived from an EMBL/GenBank/DDBJ whole genome shotgun (WGS) entry which is preliminary data.</text>
</comment>
<feature type="transmembrane region" description="Helical" evidence="1">
    <location>
        <begin position="12"/>
        <end position="33"/>
    </location>
</feature>
<dbReference type="InterPro" id="IPR026898">
    <property type="entry name" value="PrsW"/>
</dbReference>
<dbReference type="GO" id="GO:0008237">
    <property type="term" value="F:metallopeptidase activity"/>
    <property type="evidence" value="ECO:0007669"/>
    <property type="project" value="UniProtKB-KW"/>
</dbReference>
<dbReference type="Pfam" id="PF13367">
    <property type="entry name" value="PrsW-protease"/>
    <property type="match status" value="1"/>
</dbReference>
<dbReference type="AlphaFoldDB" id="A0A4R5K658"/>
<reference evidence="2 3" key="1">
    <citation type="submission" date="2019-03" db="EMBL/GenBank/DDBJ databases">
        <title>This is whole genome sequence of Paenibacillus sp MS74 strain.</title>
        <authorList>
            <person name="Trinh H.N."/>
        </authorList>
    </citation>
    <scope>NUCLEOTIDE SEQUENCE [LARGE SCALE GENOMIC DNA]</scope>
    <source>
        <strain evidence="2 3">MS74</strain>
    </source>
</reference>
<dbReference type="OrthoDB" id="5504276at2"/>
<protein>
    <submittedName>
        <fullName evidence="2">PrsW family intramembrane metalloprotease</fullName>
    </submittedName>
</protein>
<sequence>MYVEFEEFIDGIVYAVAIAAGFATVENLFYVFLAGGSTFQSFGPGRCCGH</sequence>
<keyword evidence="3" id="KW-1185">Reference proteome</keyword>
<accession>A0A4R5K658</accession>
<keyword evidence="1" id="KW-0472">Membrane</keyword>
<gene>
    <name evidence="2" type="ORF">E1757_35375</name>
</gene>
<evidence type="ECO:0000313" key="3">
    <source>
        <dbReference type="Proteomes" id="UP000295636"/>
    </source>
</evidence>